<reference evidence="6 7" key="1">
    <citation type="journal article" date="2019" name="Syst. Appl. Microbiol.">
        <title>Microvirga tunisiensis sp. nov., a root nodule symbiotic bacterium isolated from Lupinus micranthus and L. luteus grown in Northern Tunisia.</title>
        <authorList>
            <person name="Msaddak A."/>
            <person name="Rejili M."/>
            <person name="Duran D."/>
            <person name="Mars M."/>
            <person name="Palacios J.M."/>
            <person name="Ruiz-Argueso T."/>
            <person name="Rey L."/>
            <person name="Imperial J."/>
        </authorList>
    </citation>
    <scope>NUCLEOTIDE SEQUENCE [LARGE SCALE GENOMIC DNA]</scope>
    <source>
        <strain evidence="6 7">Lmie10</strain>
    </source>
</reference>
<dbReference type="GO" id="GO:0051287">
    <property type="term" value="F:NAD binding"/>
    <property type="evidence" value="ECO:0007669"/>
    <property type="project" value="InterPro"/>
</dbReference>
<protein>
    <submittedName>
        <fullName evidence="6">NAD(P)-dependent oxidoreductase</fullName>
    </submittedName>
</protein>
<evidence type="ECO:0000313" key="6">
    <source>
        <dbReference type="EMBL" id="MPR23683.1"/>
    </source>
</evidence>
<dbReference type="InterPro" id="IPR013328">
    <property type="entry name" value="6PGD_dom2"/>
</dbReference>
<evidence type="ECO:0000313" key="7">
    <source>
        <dbReference type="Proteomes" id="UP000403266"/>
    </source>
</evidence>
<dbReference type="Pfam" id="PF14833">
    <property type="entry name" value="NAD_binding_11"/>
    <property type="match status" value="1"/>
</dbReference>
<dbReference type="InterPro" id="IPR008927">
    <property type="entry name" value="6-PGluconate_DH-like_C_sf"/>
</dbReference>
<dbReference type="Gene3D" id="1.10.1040.10">
    <property type="entry name" value="N-(1-d-carboxylethyl)-l-norvaline Dehydrogenase, domain 2"/>
    <property type="match status" value="1"/>
</dbReference>
<dbReference type="AlphaFoldDB" id="A0A5N7M9W2"/>
<dbReference type="SUPFAM" id="SSF51735">
    <property type="entry name" value="NAD(P)-binding Rossmann-fold domains"/>
    <property type="match status" value="1"/>
</dbReference>
<dbReference type="GO" id="GO:0050661">
    <property type="term" value="F:NADP binding"/>
    <property type="evidence" value="ECO:0007669"/>
    <property type="project" value="InterPro"/>
</dbReference>
<name>A0A5N7M9W2_9HYPH</name>
<dbReference type="EMBL" id="VOSK01000001">
    <property type="protein sequence ID" value="MPR23683.1"/>
    <property type="molecule type" value="Genomic_DNA"/>
</dbReference>
<dbReference type="RefSeq" id="WP_152708597.1">
    <property type="nucleotide sequence ID" value="NZ_VOSJ01000001.1"/>
</dbReference>
<dbReference type="PANTHER" id="PTHR22981:SF7">
    <property type="entry name" value="3-HYDROXYISOBUTYRATE DEHYDROGENASE, MITOCHONDRIAL"/>
    <property type="match status" value="1"/>
</dbReference>
<dbReference type="InterPro" id="IPR036291">
    <property type="entry name" value="NAD(P)-bd_dom_sf"/>
</dbReference>
<dbReference type="SUPFAM" id="SSF48179">
    <property type="entry name" value="6-phosphogluconate dehydrogenase C-terminal domain-like"/>
    <property type="match status" value="1"/>
</dbReference>
<dbReference type="InterPro" id="IPR015815">
    <property type="entry name" value="HIBADH-related"/>
</dbReference>
<dbReference type="PANTHER" id="PTHR22981">
    <property type="entry name" value="3-HYDROXYISOBUTYRATE DEHYDROGENASE-RELATED"/>
    <property type="match status" value="1"/>
</dbReference>
<evidence type="ECO:0000256" key="1">
    <source>
        <dbReference type="ARBA" id="ARBA00023002"/>
    </source>
</evidence>
<evidence type="ECO:0000256" key="3">
    <source>
        <dbReference type="PIRSR" id="PIRSR000103-1"/>
    </source>
</evidence>
<dbReference type="Gene3D" id="3.40.50.720">
    <property type="entry name" value="NAD(P)-binding Rossmann-like Domain"/>
    <property type="match status" value="1"/>
</dbReference>
<proteinExistence type="predicted"/>
<dbReference type="OrthoDB" id="9812907at2"/>
<evidence type="ECO:0000259" key="4">
    <source>
        <dbReference type="Pfam" id="PF03446"/>
    </source>
</evidence>
<evidence type="ECO:0000256" key="2">
    <source>
        <dbReference type="ARBA" id="ARBA00023027"/>
    </source>
</evidence>
<dbReference type="PIRSF" id="PIRSF000103">
    <property type="entry name" value="HIBADH"/>
    <property type="match status" value="1"/>
</dbReference>
<keyword evidence="2" id="KW-0520">NAD</keyword>
<dbReference type="GO" id="GO:0016616">
    <property type="term" value="F:oxidoreductase activity, acting on the CH-OH group of donors, NAD or NADP as acceptor"/>
    <property type="evidence" value="ECO:0007669"/>
    <property type="project" value="TreeGrafter"/>
</dbReference>
<accession>A0A5N7M9W2</accession>
<feature type="active site" evidence="3">
    <location>
        <position position="172"/>
    </location>
</feature>
<dbReference type="InterPro" id="IPR006115">
    <property type="entry name" value="6PGDH_NADP-bd"/>
</dbReference>
<gene>
    <name evidence="6" type="ORF">FS320_00195</name>
</gene>
<comment type="caution">
    <text evidence="6">The sequence shown here is derived from an EMBL/GenBank/DDBJ whole genome shotgun (WGS) entry which is preliminary data.</text>
</comment>
<keyword evidence="1" id="KW-0560">Oxidoreductase</keyword>
<dbReference type="InterPro" id="IPR029154">
    <property type="entry name" value="HIBADH-like_NADP-bd"/>
</dbReference>
<feature type="domain" description="6-phosphogluconate dehydrogenase NADP-binding" evidence="4">
    <location>
        <begin position="5"/>
        <end position="162"/>
    </location>
</feature>
<evidence type="ECO:0000259" key="5">
    <source>
        <dbReference type="Pfam" id="PF14833"/>
    </source>
</evidence>
<keyword evidence="7" id="KW-1185">Reference proteome</keyword>
<organism evidence="6 7">
    <name type="scientific">Microvirga tunisiensis</name>
    <dbReference type="NCBI Taxonomy" id="2108360"/>
    <lineage>
        <taxon>Bacteria</taxon>
        <taxon>Pseudomonadati</taxon>
        <taxon>Pseudomonadota</taxon>
        <taxon>Alphaproteobacteria</taxon>
        <taxon>Hyphomicrobiales</taxon>
        <taxon>Methylobacteriaceae</taxon>
        <taxon>Microvirga</taxon>
    </lineage>
</organism>
<sequence>MSQDRIGFIGLSSMGAAIAERFADAEVTLTVCDLNPANLEPFKAAGVSIAASPREVADVCDIVFSCLPSTSASIDVALGEDGVVHGQAVKIYVDTATIGMKTATKIAEGLPKSIGFVDAPVSGGPPGARAGTLSTMASGPREHFDRVQPWLSVMAKNVFYMGEKPGVAQIAKLINNNLSAAGRLAAFEGFVLALKAGLDPHALLEVINVSSGRNYTTTDKMKAAILSGSFKFNGHLGNSIKDEALLIDEASDLGVPLWVAPRLLETLKAAAESGYLDKDSMFVIQFMGEQAGLDVQARMKGAK</sequence>
<dbReference type="Pfam" id="PF03446">
    <property type="entry name" value="NAD_binding_2"/>
    <property type="match status" value="1"/>
</dbReference>
<dbReference type="Proteomes" id="UP000403266">
    <property type="component" value="Unassembled WGS sequence"/>
</dbReference>
<feature type="domain" description="3-hydroxyisobutyrate dehydrogenase-like NAD-binding" evidence="5">
    <location>
        <begin position="166"/>
        <end position="285"/>
    </location>
</feature>